<evidence type="ECO:0000313" key="2">
    <source>
        <dbReference type="EMBL" id="SOD94547.1"/>
    </source>
</evidence>
<evidence type="ECO:0000256" key="1">
    <source>
        <dbReference type="SAM" id="Phobius"/>
    </source>
</evidence>
<keyword evidence="3" id="KW-1185">Reference proteome</keyword>
<evidence type="ECO:0000313" key="3">
    <source>
        <dbReference type="Proteomes" id="UP000219621"/>
    </source>
</evidence>
<dbReference type="AlphaFoldDB" id="A0A286GG99"/>
<sequence>MPIAVVRRPWSPLRLLGLIAAVVGALWAGAMAVRAVEQPLVADLSKHLVAITTGFAGTDVLLFGATDGPGDVVLVVRGPEQPVMVRKKDKVAGLIWANTESVAFEGVPSFYKVAASRDFADFLPEGLRERHRIGTDNLDLRPEQDEDITPAEHAAFREALVRLKTEAGLYLEKEDGVRMLANRLFRSELYFPSNVPTGTYMVEVYLVREGEVVSAEITPLVISKVGIGAEIFHFAYNQSVLYGMAAIALAVFAGWLAGVIYRKT</sequence>
<dbReference type="EMBL" id="OCNJ01000004">
    <property type="protein sequence ID" value="SOD94547.1"/>
    <property type="molecule type" value="Genomic_DNA"/>
</dbReference>
<dbReference type="RefSeq" id="WP_097279001.1">
    <property type="nucleotide sequence ID" value="NZ_OCNJ01000004.1"/>
</dbReference>
<proteinExistence type="predicted"/>
<dbReference type="Proteomes" id="UP000219621">
    <property type="component" value="Unassembled WGS sequence"/>
</dbReference>
<dbReference type="OrthoDB" id="9815212at2"/>
<protein>
    <recommendedName>
        <fullName evidence="4">Transmembrane protein (Alph_Pro_TM)</fullName>
    </recommendedName>
</protein>
<organism evidence="2 3">
    <name type="scientific">Caenispirillum bisanense</name>
    <dbReference type="NCBI Taxonomy" id="414052"/>
    <lineage>
        <taxon>Bacteria</taxon>
        <taxon>Pseudomonadati</taxon>
        <taxon>Pseudomonadota</taxon>
        <taxon>Alphaproteobacteria</taxon>
        <taxon>Rhodospirillales</taxon>
        <taxon>Novispirillaceae</taxon>
        <taxon>Caenispirillum</taxon>
    </lineage>
</organism>
<reference evidence="2 3" key="1">
    <citation type="submission" date="2017-09" db="EMBL/GenBank/DDBJ databases">
        <authorList>
            <person name="Ehlers B."/>
            <person name="Leendertz F.H."/>
        </authorList>
    </citation>
    <scope>NUCLEOTIDE SEQUENCE [LARGE SCALE GENOMIC DNA]</scope>
    <source>
        <strain evidence="2 3">USBA 140</strain>
    </source>
</reference>
<dbReference type="Pfam" id="PF09608">
    <property type="entry name" value="Alph_Pro_TM"/>
    <property type="match status" value="1"/>
</dbReference>
<keyword evidence="1" id="KW-0472">Membrane</keyword>
<accession>A0A286GG99</accession>
<dbReference type="InterPro" id="IPR019088">
    <property type="entry name" value="CHP02186-rel_TM"/>
</dbReference>
<keyword evidence="1" id="KW-1133">Transmembrane helix</keyword>
<gene>
    <name evidence="2" type="ORF">SAMN05421508_10422</name>
</gene>
<feature type="transmembrane region" description="Helical" evidence="1">
    <location>
        <begin position="240"/>
        <end position="261"/>
    </location>
</feature>
<evidence type="ECO:0008006" key="4">
    <source>
        <dbReference type="Google" id="ProtNLM"/>
    </source>
</evidence>
<name>A0A286GG99_9PROT</name>
<keyword evidence="1" id="KW-0812">Transmembrane</keyword>